<sequence length="247" mass="28409">MYLNIWHFSLLCTSCDNAPHGCNAVLKLDSLANHLVECEYNPKRPMPCEAGCGLVIPKDELAEHNCVRELRALIATQQGKLNDYQQELAEQRLVINEHKRELVLLKEFMRAMRVSNPTMRALADQMEREEVVRWANSLARARVTRWGGMISTPDDVLQMMIKRSLSESGCPPHIIDDLMENCHERRWPPGLSSLETRQNNRRLYEKYVCKRVPGKQAVLVLHCDNTHVDEHMMVEPGLVMIFAHGIE</sequence>
<reference evidence="3" key="2">
    <citation type="submission" date="2020-12" db="EMBL/GenBank/DDBJ databases">
        <authorList>
            <person name="Kanost M."/>
        </authorList>
    </citation>
    <scope>NUCLEOTIDE SEQUENCE</scope>
</reference>
<dbReference type="Pfam" id="PF08941">
    <property type="entry name" value="USP8_interact"/>
    <property type="match status" value="1"/>
</dbReference>
<evidence type="ECO:0000259" key="2">
    <source>
        <dbReference type="Pfam" id="PF08941"/>
    </source>
</evidence>
<dbReference type="AlphaFoldDB" id="A0A921ZF33"/>
<dbReference type="GO" id="GO:0061630">
    <property type="term" value="F:ubiquitin protein ligase activity"/>
    <property type="evidence" value="ECO:0007669"/>
    <property type="project" value="InterPro"/>
</dbReference>
<comment type="caution">
    <text evidence="3">The sequence shown here is derived from an EMBL/GenBank/DDBJ whole genome shotgun (WGS) entry which is preliminary data.</text>
</comment>
<reference evidence="3" key="1">
    <citation type="journal article" date="2016" name="Insect Biochem. Mol. Biol.">
        <title>Multifaceted biological insights from a draft genome sequence of the tobacco hornworm moth, Manduca sexta.</title>
        <authorList>
            <person name="Kanost M.R."/>
            <person name="Arrese E.L."/>
            <person name="Cao X."/>
            <person name="Chen Y.R."/>
            <person name="Chellapilla S."/>
            <person name="Goldsmith M.R."/>
            <person name="Grosse-Wilde E."/>
            <person name="Heckel D.G."/>
            <person name="Herndon N."/>
            <person name="Jiang H."/>
            <person name="Papanicolaou A."/>
            <person name="Qu J."/>
            <person name="Soulages J.L."/>
            <person name="Vogel H."/>
            <person name="Walters J."/>
            <person name="Waterhouse R.M."/>
            <person name="Ahn S.J."/>
            <person name="Almeida F.C."/>
            <person name="An C."/>
            <person name="Aqrawi P."/>
            <person name="Bretschneider A."/>
            <person name="Bryant W.B."/>
            <person name="Bucks S."/>
            <person name="Chao H."/>
            <person name="Chevignon G."/>
            <person name="Christen J.M."/>
            <person name="Clarke D.F."/>
            <person name="Dittmer N.T."/>
            <person name="Ferguson L.C.F."/>
            <person name="Garavelou S."/>
            <person name="Gordon K.H.J."/>
            <person name="Gunaratna R.T."/>
            <person name="Han Y."/>
            <person name="Hauser F."/>
            <person name="He Y."/>
            <person name="Heidel-Fischer H."/>
            <person name="Hirsh A."/>
            <person name="Hu Y."/>
            <person name="Jiang H."/>
            <person name="Kalra D."/>
            <person name="Klinner C."/>
            <person name="Konig C."/>
            <person name="Kovar C."/>
            <person name="Kroll A.R."/>
            <person name="Kuwar S.S."/>
            <person name="Lee S.L."/>
            <person name="Lehman R."/>
            <person name="Li K."/>
            <person name="Li Z."/>
            <person name="Liang H."/>
            <person name="Lovelace S."/>
            <person name="Lu Z."/>
            <person name="Mansfield J.H."/>
            <person name="McCulloch K.J."/>
            <person name="Mathew T."/>
            <person name="Morton B."/>
            <person name="Muzny D.M."/>
            <person name="Neunemann D."/>
            <person name="Ongeri F."/>
            <person name="Pauchet Y."/>
            <person name="Pu L.L."/>
            <person name="Pyrousis I."/>
            <person name="Rao X.J."/>
            <person name="Redding A."/>
            <person name="Roesel C."/>
            <person name="Sanchez-Gracia A."/>
            <person name="Schaack S."/>
            <person name="Shukla A."/>
            <person name="Tetreau G."/>
            <person name="Wang Y."/>
            <person name="Xiong G.H."/>
            <person name="Traut W."/>
            <person name="Walsh T.K."/>
            <person name="Worley K.C."/>
            <person name="Wu D."/>
            <person name="Wu W."/>
            <person name="Wu Y.Q."/>
            <person name="Zhang X."/>
            <person name="Zou Z."/>
            <person name="Zucker H."/>
            <person name="Briscoe A.D."/>
            <person name="Burmester T."/>
            <person name="Clem R.J."/>
            <person name="Feyereisen R."/>
            <person name="Grimmelikhuijzen C.J.P."/>
            <person name="Hamodrakas S.J."/>
            <person name="Hansson B.S."/>
            <person name="Huguet E."/>
            <person name="Jermiin L.S."/>
            <person name="Lan Q."/>
            <person name="Lehman H.K."/>
            <person name="Lorenzen M."/>
            <person name="Merzendorfer H."/>
            <person name="Michalopoulos I."/>
            <person name="Morton D.B."/>
            <person name="Muthukrishnan S."/>
            <person name="Oakeshott J.G."/>
            <person name="Palmer W."/>
            <person name="Park Y."/>
            <person name="Passarelli A.L."/>
            <person name="Rozas J."/>
            <person name="Schwartz L.M."/>
            <person name="Smith W."/>
            <person name="Southgate A."/>
            <person name="Vilcinskas A."/>
            <person name="Vogt R."/>
            <person name="Wang P."/>
            <person name="Werren J."/>
            <person name="Yu X.Q."/>
            <person name="Zhou J.J."/>
            <person name="Brown S.J."/>
            <person name="Scherer S.E."/>
            <person name="Richards S."/>
            <person name="Blissard G.W."/>
        </authorList>
    </citation>
    <scope>NUCLEOTIDE SEQUENCE</scope>
</reference>
<protein>
    <recommendedName>
        <fullName evidence="2">E3 ubiquitin-protein ligase NRDP1 domain-containing protein</fullName>
    </recommendedName>
</protein>
<accession>A0A921ZF33</accession>
<evidence type="ECO:0000256" key="1">
    <source>
        <dbReference type="SAM" id="Coils"/>
    </source>
</evidence>
<feature type="coiled-coil region" evidence="1">
    <location>
        <begin position="67"/>
        <end position="101"/>
    </location>
</feature>
<evidence type="ECO:0000313" key="3">
    <source>
        <dbReference type="EMBL" id="KAG6456420.1"/>
    </source>
</evidence>
<organism evidence="3 4">
    <name type="scientific">Manduca sexta</name>
    <name type="common">Tobacco hawkmoth</name>
    <name type="synonym">Tobacco hornworm</name>
    <dbReference type="NCBI Taxonomy" id="7130"/>
    <lineage>
        <taxon>Eukaryota</taxon>
        <taxon>Metazoa</taxon>
        <taxon>Ecdysozoa</taxon>
        <taxon>Arthropoda</taxon>
        <taxon>Hexapoda</taxon>
        <taxon>Insecta</taxon>
        <taxon>Pterygota</taxon>
        <taxon>Neoptera</taxon>
        <taxon>Endopterygota</taxon>
        <taxon>Lepidoptera</taxon>
        <taxon>Glossata</taxon>
        <taxon>Ditrysia</taxon>
        <taxon>Bombycoidea</taxon>
        <taxon>Sphingidae</taxon>
        <taxon>Sphinginae</taxon>
        <taxon>Sphingini</taxon>
        <taxon>Manduca</taxon>
    </lineage>
</organism>
<feature type="domain" description="E3 ubiquitin-protein ligase NRDP1" evidence="2">
    <location>
        <begin position="69"/>
        <end position="247"/>
    </location>
</feature>
<dbReference type="EMBL" id="JH668512">
    <property type="protein sequence ID" value="KAG6456420.1"/>
    <property type="molecule type" value="Genomic_DNA"/>
</dbReference>
<evidence type="ECO:0000313" key="4">
    <source>
        <dbReference type="Proteomes" id="UP000791440"/>
    </source>
</evidence>
<name>A0A921ZF33_MANSE</name>
<keyword evidence="1" id="KW-0175">Coiled coil</keyword>
<gene>
    <name evidence="3" type="ORF">O3G_MSEX009714</name>
</gene>
<dbReference type="InterPro" id="IPR015036">
    <property type="entry name" value="NRDP1"/>
</dbReference>
<dbReference type="Proteomes" id="UP000791440">
    <property type="component" value="Unassembled WGS sequence"/>
</dbReference>
<dbReference type="GO" id="GO:0016567">
    <property type="term" value="P:protein ubiquitination"/>
    <property type="evidence" value="ECO:0007669"/>
    <property type="project" value="InterPro"/>
</dbReference>
<proteinExistence type="predicted"/>
<keyword evidence="4" id="KW-1185">Reference proteome</keyword>